<proteinExistence type="predicted"/>
<dbReference type="AlphaFoldDB" id="A0A7C3GKE4"/>
<accession>A0A7C3GKE4</accession>
<sequence>MNIIKSITIVSLATSLLLAAPQNKKDENLKQVVQTGKKSSQLLLKTLGKNMKKNMKAGGPMKALDFCSQEAYTLTEKVNKQLPKGVRAKRISMKFRNPANQPAADEIIVLEALQKLKDANVILPKQIVQKVDGNTYKYYKPLVINKKVCLKCHGDITDVELRRAIEERYPIDKATHYKMGDLRGAIVVTIKK</sequence>
<dbReference type="InterPro" id="IPR021796">
    <property type="entry name" value="Tll0287-like_dom"/>
</dbReference>
<comment type="caution">
    <text evidence="2">The sequence shown here is derived from an EMBL/GenBank/DDBJ whole genome shotgun (WGS) entry which is preliminary data.</text>
</comment>
<feature type="domain" description="Tll0287-like" evidence="1">
    <location>
        <begin position="48"/>
        <end position="190"/>
    </location>
</feature>
<reference evidence="2" key="1">
    <citation type="journal article" date="2020" name="mSystems">
        <title>Genome- and Community-Level Interaction Insights into Carbon Utilization and Element Cycling Functions of Hydrothermarchaeota in Hydrothermal Sediment.</title>
        <authorList>
            <person name="Zhou Z."/>
            <person name="Liu Y."/>
            <person name="Xu W."/>
            <person name="Pan J."/>
            <person name="Luo Z.H."/>
            <person name="Li M."/>
        </authorList>
    </citation>
    <scope>NUCLEOTIDE SEQUENCE [LARGE SCALE GENOMIC DNA]</scope>
    <source>
        <strain evidence="2">HyVt-507</strain>
    </source>
</reference>
<protein>
    <submittedName>
        <fullName evidence="2">DUF3365 domain-containing protein</fullName>
    </submittedName>
</protein>
<gene>
    <name evidence="2" type="ORF">ENJ67_05730</name>
</gene>
<organism evidence="2">
    <name type="scientific">Sulfurimonas autotrophica</name>
    <dbReference type="NCBI Taxonomy" id="202747"/>
    <lineage>
        <taxon>Bacteria</taxon>
        <taxon>Pseudomonadati</taxon>
        <taxon>Campylobacterota</taxon>
        <taxon>Epsilonproteobacteria</taxon>
        <taxon>Campylobacterales</taxon>
        <taxon>Sulfurimonadaceae</taxon>
        <taxon>Sulfurimonas</taxon>
    </lineage>
</organism>
<dbReference type="Pfam" id="PF11845">
    <property type="entry name" value="Tll0287-like"/>
    <property type="match status" value="1"/>
</dbReference>
<name>A0A7C3GKE4_9BACT</name>
<dbReference type="EMBL" id="DRNH01000310">
    <property type="protein sequence ID" value="HFB54218.1"/>
    <property type="molecule type" value="Genomic_DNA"/>
</dbReference>
<evidence type="ECO:0000259" key="1">
    <source>
        <dbReference type="Pfam" id="PF11845"/>
    </source>
</evidence>
<dbReference type="Proteomes" id="UP000886390">
    <property type="component" value="Unassembled WGS sequence"/>
</dbReference>
<evidence type="ECO:0000313" key="2">
    <source>
        <dbReference type="EMBL" id="HFB54218.1"/>
    </source>
</evidence>